<evidence type="ECO:0000313" key="3">
    <source>
        <dbReference type="EMBL" id="SMC12331.1"/>
    </source>
</evidence>
<reference evidence="3 4" key="1">
    <citation type="submission" date="2017-03" db="EMBL/GenBank/DDBJ databases">
        <authorList>
            <person name="Afonso C.L."/>
            <person name="Miller P.J."/>
            <person name="Scott M.A."/>
            <person name="Spackman E."/>
            <person name="Goraichik I."/>
            <person name="Dimitrov K.M."/>
            <person name="Suarez D.L."/>
            <person name="Swayne D.E."/>
        </authorList>
    </citation>
    <scope>NUCLEOTIDE SEQUENCE [LARGE SCALE GENOMIC DNA]</scope>
    <source>
        <strain evidence="3 4">CECT 7745</strain>
    </source>
</reference>
<accession>A0A1X7BRS7</accession>
<evidence type="ECO:0000313" key="4">
    <source>
        <dbReference type="Proteomes" id="UP000193224"/>
    </source>
</evidence>
<proteinExistence type="predicted"/>
<gene>
    <name evidence="3" type="ORF">ROA7745_02155</name>
</gene>
<feature type="region of interest" description="Disordered" evidence="1">
    <location>
        <begin position="259"/>
        <end position="278"/>
    </location>
</feature>
<evidence type="ECO:0000256" key="2">
    <source>
        <dbReference type="SAM" id="Phobius"/>
    </source>
</evidence>
<feature type="region of interest" description="Disordered" evidence="1">
    <location>
        <begin position="500"/>
        <end position="525"/>
    </location>
</feature>
<keyword evidence="2" id="KW-0472">Membrane</keyword>
<dbReference type="EMBL" id="FWXB01000007">
    <property type="protein sequence ID" value="SMC12331.1"/>
    <property type="molecule type" value="Genomic_DNA"/>
</dbReference>
<keyword evidence="2" id="KW-1133">Transmembrane helix</keyword>
<dbReference type="RefSeq" id="WP_085800292.1">
    <property type="nucleotide sequence ID" value="NZ_FWXB01000007.1"/>
</dbReference>
<sequence length="525" mass="56175">MRLVFAVFRLPFWVFLAAAGGIFYLGELAHRDTLAQNQEMTRALAGNPPETVDLADFSRTMNTGPADEISVRGIINPDYNYELTKRRKGADKTRYMFVLFDAADPADSKMARGALVLTEDEKDKFVNEYYFENSAIAFAETGAVSVIALNGQDEGSPDLSSMVRDAFEEQNLTKSENFIYIEPFLDGREAGLTPTMSANELRDIIRGVGLVAALIGLVKFARRRRKKAARSDEGYEEVPATSDAGAQFVQTVPVGGHGTDPAADTGAARDGAATRDGAAAPKRRLPFKTLAVVALIAVALYSGNFAYLSIALFIAAYVFIIRKTHKAISGGLNRLGVTLPGSKSDAAILAQFQKDAGAGAEIGAMAAEGDVRENGTGLSPSIHKKDLVEDSKEPVGTEASLTRGRFKLPFVNRKRSAAPESAIEGNKDDETGHKGLGLPLPGLNRAEEATPAASAPRAPVRRSKEAFQAPVLFDSGDTDESRSIGGKLQLLLARLKPAEGAPRALAGRPDPFEKLASESRGNTAR</sequence>
<keyword evidence="4" id="KW-1185">Reference proteome</keyword>
<evidence type="ECO:0000256" key="1">
    <source>
        <dbReference type="SAM" id="MobiDB-lite"/>
    </source>
</evidence>
<dbReference type="OrthoDB" id="7874912at2"/>
<dbReference type="AlphaFoldDB" id="A0A1X7BRS7"/>
<protein>
    <submittedName>
        <fullName evidence="3">Uncharacterized protein</fullName>
    </submittedName>
</protein>
<feature type="transmembrane region" description="Helical" evidence="2">
    <location>
        <begin position="290"/>
        <end position="320"/>
    </location>
</feature>
<organism evidence="3 4">
    <name type="scientific">Roseovarius aestuarii</name>
    <dbReference type="NCBI Taxonomy" id="475083"/>
    <lineage>
        <taxon>Bacteria</taxon>
        <taxon>Pseudomonadati</taxon>
        <taxon>Pseudomonadota</taxon>
        <taxon>Alphaproteobacteria</taxon>
        <taxon>Rhodobacterales</taxon>
        <taxon>Roseobacteraceae</taxon>
        <taxon>Roseovarius</taxon>
    </lineage>
</organism>
<feature type="transmembrane region" description="Helical" evidence="2">
    <location>
        <begin position="204"/>
        <end position="221"/>
    </location>
</feature>
<feature type="region of interest" description="Disordered" evidence="1">
    <location>
        <begin position="417"/>
        <end position="462"/>
    </location>
</feature>
<name>A0A1X7BRS7_9RHOB</name>
<keyword evidence="2" id="KW-0812">Transmembrane</keyword>
<dbReference type="Proteomes" id="UP000193224">
    <property type="component" value="Unassembled WGS sequence"/>
</dbReference>
<feature type="compositionally biased region" description="Low complexity" evidence="1">
    <location>
        <begin position="436"/>
        <end position="458"/>
    </location>
</feature>